<gene>
    <name evidence="1" type="ORF">DY000_02009603</name>
</gene>
<organism evidence="1 2">
    <name type="scientific">Brassica cretica</name>
    <name type="common">Mustard</name>
    <dbReference type="NCBI Taxonomy" id="69181"/>
    <lineage>
        <taxon>Eukaryota</taxon>
        <taxon>Viridiplantae</taxon>
        <taxon>Streptophyta</taxon>
        <taxon>Embryophyta</taxon>
        <taxon>Tracheophyta</taxon>
        <taxon>Spermatophyta</taxon>
        <taxon>Magnoliopsida</taxon>
        <taxon>eudicotyledons</taxon>
        <taxon>Gunneridae</taxon>
        <taxon>Pentapetalae</taxon>
        <taxon>rosids</taxon>
        <taxon>malvids</taxon>
        <taxon>Brassicales</taxon>
        <taxon>Brassicaceae</taxon>
        <taxon>Brassiceae</taxon>
        <taxon>Brassica</taxon>
    </lineage>
</organism>
<dbReference type="EMBL" id="QGKV02000832">
    <property type="protein sequence ID" value="KAF3549774.1"/>
    <property type="molecule type" value="Genomic_DNA"/>
</dbReference>
<name>A0ABQ7CCG9_BRACR</name>
<dbReference type="Proteomes" id="UP000266723">
    <property type="component" value="Unassembled WGS sequence"/>
</dbReference>
<keyword evidence="2" id="KW-1185">Reference proteome</keyword>
<sequence>MNIDDDTVAETSTDIVAEVLFIEKREKKIQGSEPASIDGWPAYRSKEHHMYRSPLDCVD</sequence>
<accession>A0ABQ7CCG9</accession>
<reference evidence="1 2" key="1">
    <citation type="journal article" date="2020" name="BMC Genomics">
        <title>Intraspecific diversification of the crop wild relative Brassica cretica Lam. using demographic model selection.</title>
        <authorList>
            <person name="Kioukis A."/>
            <person name="Michalopoulou V.A."/>
            <person name="Briers L."/>
            <person name="Pirintsos S."/>
            <person name="Studholme D.J."/>
            <person name="Pavlidis P."/>
            <person name="Sarris P.F."/>
        </authorList>
    </citation>
    <scope>NUCLEOTIDE SEQUENCE [LARGE SCALE GENOMIC DNA]</scope>
    <source>
        <strain evidence="2">cv. PFS-1207/04</strain>
    </source>
</reference>
<evidence type="ECO:0000313" key="1">
    <source>
        <dbReference type="EMBL" id="KAF3549774.1"/>
    </source>
</evidence>
<proteinExistence type="predicted"/>
<comment type="caution">
    <text evidence="1">The sequence shown here is derived from an EMBL/GenBank/DDBJ whole genome shotgun (WGS) entry which is preliminary data.</text>
</comment>
<protein>
    <submittedName>
        <fullName evidence="1">Uncharacterized protein</fullName>
    </submittedName>
</protein>
<evidence type="ECO:0000313" key="2">
    <source>
        <dbReference type="Proteomes" id="UP000266723"/>
    </source>
</evidence>